<keyword evidence="2" id="KW-1185">Reference proteome</keyword>
<name>A0ABQ7H8J6_DUNSA</name>
<organism evidence="1 2">
    <name type="scientific">Dunaliella salina</name>
    <name type="common">Green alga</name>
    <name type="synonym">Protococcus salinus</name>
    <dbReference type="NCBI Taxonomy" id="3046"/>
    <lineage>
        <taxon>Eukaryota</taxon>
        <taxon>Viridiplantae</taxon>
        <taxon>Chlorophyta</taxon>
        <taxon>core chlorophytes</taxon>
        <taxon>Chlorophyceae</taxon>
        <taxon>CS clade</taxon>
        <taxon>Chlamydomonadales</taxon>
        <taxon>Dunaliellaceae</taxon>
        <taxon>Dunaliella</taxon>
    </lineage>
</organism>
<protein>
    <submittedName>
        <fullName evidence="1">Uncharacterized protein</fullName>
    </submittedName>
</protein>
<evidence type="ECO:0000313" key="2">
    <source>
        <dbReference type="Proteomes" id="UP000815325"/>
    </source>
</evidence>
<evidence type="ECO:0000313" key="1">
    <source>
        <dbReference type="EMBL" id="KAF5843182.1"/>
    </source>
</evidence>
<sequence>MQKLCREGGGGGDGHVTAGGGVSMKYHAPTAGVVGGGWGWMCCYTKTWHALIFLPWVAMDVVLSAMPECLVPHGPWRRQPLFQSLVLRQPLSQSPVLMQSLSQSPILTFPVQLPRQSLVSVAEEGALLNRLYLTTLYGGPFLDKDMVSGAPESVHGILFLRESIVDLLFYKEGCLRGSHELYGPCLDEESPLFEVGMYAFCLSRGS</sequence>
<dbReference type="Proteomes" id="UP000815325">
    <property type="component" value="Unassembled WGS sequence"/>
</dbReference>
<dbReference type="EMBL" id="MU069447">
    <property type="protein sequence ID" value="KAF5843182.1"/>
    <property type="molecule type" value="Genomic_DNA"/>
</dbReference>
<gene>
    <name evidence="1" type="ORF">DUNSADRAFT_1609</name>
</gene>
<proteinExistence type="predicted"/>
<reference evidence="1" key="1">
    <citation type="submission" date="2017-08" db="EMBL/GenBank/DDBJ databases">
        <authorList>
            <person name="Polle J.E."/>
            <person name="Barry K."/>
            <person name="Cushman J."/>
            <person name="Schmutz J."/>
            <person name="Tran D."/>
            <person name="Hathwaick L.T."/>
            <person name="Yim W.C."/>
            <person name="Jenkins J."/>
            <person name="Mckie-Krisberg Z.M."/>
            <person name="Prochnik S."/>
            <person name="Lindquist E."/>
            <person name="Dockter R.B."/>
            <person name="Adam C."/>
            <person name="Molina H."/>
            <person name="Bunkerborg J."/>
            <person name="Jin E."/>
            <person name="Buchheim M."/>
            <person name="Magnuson J."/>
        </authorList>
    </citation>
    <scope>NUCLEOTIDE SEQUENCE</scope>
    <source>
        <strain evidence="1">CCAP 19/18</strain>
    </source>
</reference>
<comment type="caution">
    <text evidence="1">The sequence shown here is derived from an EMBL/GenBank/DDBJ whole genome shotgun (WGS) entry which is preliminary data.</text>
</comment>
<accession>A0ABQ7H8J6</accession>